<dbReference type="AlphaFoldDB" id="A0A6J8BJG7"/>
<evidence type="ECO:0000313" key="2">
    <source>
        <dbReference type="EMBL" id="CAC5382819.1"/>
    </source>
</evidence>
<dbReference type="Pfam" id="PF03372">
    <property type="entry name" value="Exo_endo_phos"/>
    <property type="match status" value="1"/>
</dbReference>
<accession>A0A6J8BJG7</accession>
<dbReference type="Proteomes" id="UP000507470">
    <property type="component" value="Unassembled WGS sequence"/>
</dbReference>
<dbReference type="EMBL" id="CACVKT020003265">
    <property type="protein sequence ID" value="CAC5382819.1"/>
    <property type="molecule type" value="Genomic_DNA"/>
</dbReference>
<dbReference type="PANTHER" id="PTHR19446">
    <property type="entry name" value="REVERSE TRANSCRIPTASES"/>
    <property type="match status" value="1"/>
</dbReference>
<sequence length="743" mass="86789">MSLCETHLTSQDKINVPGYTWFGFNRSKIHRKAPKASGGVGVLVKNWLFELFNVSVVDKSFDGILGIKFTGRSTEFEFLVFACYLPPENSSRGRDAQSYYAHLLSQIYMSNEHDGIYLIGDFNSRIGSLSETLNDIDNLPKRQPLDKSINQHGHELLDFLNEAKFCVLNGRFPNDNFTSISKKGKAVVDYICVPQDINEYLNYFKVLTIQSIVNDNRLLELIGDKSKLPDHSVIMCEFKVTHHGLSYRIKDQTHCQPRFKLDRIPLNFMASDIRRSALFEVIDKIERCRETQDNVDKIYDNLCTVVLTEMNEKIPKTGYDRANKRLKNRKPYWNDNLTNLWNDMRHKEKDFVQCDGNRNVKSALRREYSQARDVFDKNLRRTERTYKKAMAVDIETMVTTNPNEFWEKIRKLGPRNMKDIPMEVVDESGEVLTNEKDVLNKWRINFENLYNGKNNTEFENDHYNQSKVHKQLLESEMEDPLFMPNEDLNSNITIDEITNKVMHAKSKSASGPDQIPYGVLKYPIIIQTLQQLFQLIFDTSIIPTIWRKAIICPVLKDPSSDLRVPMNYRDDRITKLAFNADYNRCTDNWCSELKDILCKLNLEHYFDSKTAINLKTVEMNIQHLYSNIWNDNIQQVPKLRTYITFKSAFNQEQYVKINLTKVERSHLAQFRCGILPLRIETGRYIGERPEERLCKFCTADVTETETHFLLDCTFYSDIREHVFGELLLTTSFISMDNNEKLIF</sequence>
<proteinExistence type="predicted"/>
<name>A0A6J8BJG7_MYTCO</name>
<dbReference type="InterPro" id="IPR036691">
    <property type="entry name" value="Endo/exonu/phosph_ase_sf"/>
</dbReference>
<evidence type="ECO:0000259" key="1">
    <source>
        <dbReference type="Pfam" id="PF03372"/>
    </source>
</evidence>
<protein>
    <recommendedName>
        <fullName evidence="1">Endonuclease/exonuclease/phosphatase domain-containing protein</fullName>
    </recommendedName>
</protein>
<dbReference type="InterPro" id="IPR005135">
    <property type="entry name" value="Endo/exonuclease/phosphatase"/>
</dbReference>
<dbReference type="OrthoDB" id="8052021at2759"/>
<gene>
    <name evidence="2" type="ORF">MCOR_18611</name>
</gene>
<keyword evidence="3" id="KW-1185">Reference proteome</keyword>
<organism evidence="2 3">
    <name type="scientific">Mytilus coruscus</name>
    <name type="common">Sea mussel</name>
    <dbReference type="NCBI Taxonomy" id="42192"/>
    <lineage>
        <taxon>Eukaryota</taxon>
        <taxon>Metazoa</taxon>
        <taxon>Spiralia</taxon>
        <taxon>Lophotrochozoa</taxon>
        <taxon>Mollusca</taxon>
        <taxon>Bivalvia</taxon>
        <taxon>Autobranchia</taxon>
        <taxon>Pteriomorphia</taxon>
        <taxon>Mytilida</taxon>
        <taxon>Mytiloidea</taxon>
        <taxon>Mytilidae</taxon>
        <taxon>Mytilinae</taxon>
        <taxon>Mytilus</taxon>
    </lineage>
</organism>
<evidence type="ECO:0000313" key="3">
    <source>
        <dbReference type="Proteomes" id="UP000507470"/>
    </source>
</evidence>
<reference evidence="2 3" key="1">
    <citation type="submission" date="2020-06" db="EMBL/GenBank/DDBJ databases">
        <authorList>
            <person name="Li R."/>
            <person name="Bekaert M."/>
        </authorList>
    </citation>
    <scope>NUCLEOTIDE SEQUENCE [LARGE SCALE GENOMIC DNA]</scope>
    <source>
        <strain evidence="3">wild</strain>
    </source>
</reference>
<feature type="domain" description="Endonuclease/exonuclease/phosphatase" evidence="1">
    <location>
        <begin position="2"/>
        <end position="194"/>
    </location>
</feature>
<dbReference type="GO" id="GO:0003824">
    <property type="term" value="F:catalytic activity"/>
    <property type="evidence" value="ECO:0007669"/>
    <property type="project" value="InterPro"/>
</dbReference>
<dbReference type="SUPFAM" id="SSF56219">
    <property type="entry name" value="DNase I-like"/>
    <property type="match status" value="1"/>
</dbReference>
<dbReference type="Gene3D" id="3.60.10.10">
    <property type="entry name" value="Endonuclease/exonuclease/phosphatase"/>
    <property type="match status" value="1"/>
</dbReference>